<dbReference type="Gene3D" id="1.10.10.60">
    <property type="entry name" value="Homeodomain-like"/>
    <property type="match status" value="1"/>
</dbReference>
<dbReference type="GO" id="GO:0005667">
    <property type="term" value="C:transcription regulator complex"/>
    <property type="evidence" value="ECO:0007669"/>
    <property type="project" value="TreeGrafter"/>
</dbReference>
<feature type="domain" description="C2H2-type" evidence="11">
    <location>
        <begin position="108"/>
        <end position="135"/>
    </location>
</feature>
<feature type="region of interest" description="Disordered" evidence="10">
    <location>
        <begin position="47"/>
        <end position="73"/>
    </location>
</feature>
<keyword evidence="8" id="KW-0539">Nucleus</keyword>
<name>A0AA88Q168_9TELE</name>
<dbReference type="GO" id="GO:0008270">
    <property type="term" value="F:zinc ion binding"/>
    <property type="evidence" value="ECO:0007669"/>
    <property type="project" value="UniProtKB-KW"/>
</dbReference>
<proteinExistence type="predicted"/>
<feature type="region of interest" description="Disordered" evidence="10">
    <location>
        <begin position="579"/>
        <end position="633"/>
    </location>
</feature>
<dbReference type="InterPro" id="IPR009057">
    <property type="entry name" value="Homeodomain-like_sf"/>
</dbReference>
<dbReference type="GO" id="GO:0003714">
    <property type="term" value="F:transcription corepressor activity"/>
    <property type="evidence" value="ECO:0007669"/>
    <property type="project" value="TreeGrafter"/>
</dbReference>
<evidence type="ECO:0000313" key="15">
    <source>
        <dbReference type="Proteomes" id="UP001187343"/>
    </source>
</evidence>
<evidence type="ECO:0008006" key="16">
    <source>
        <dbReference type="Google" id="ProtNLM"/>
    </source>
</evidence>
<feature type="domain" description="SANT" evidence="13">
    <location>
        <begin position="782"/>
        <end position="833"/>
    </location>
</feature>
<protein>
    <recommendedName>
        <fullName evidence="16">Zinc finger protein 541</fullName>
    </recommendedName>
</protein>
<evidence type="ECO:0000256" key="3">
    <source>
        <dbReference type="ARBA" id="ARBA00022771"/>
    </source>
</evidence>
<comment type="caution">
    <text evidence="14">The sequence shown here is derived from an EMBL/GenBank/DDBJ whole genome shotgun (WGS) entry which is preliminary data.</text>
</comment>
<dbReference type="Proteomes" id="UP001187343">
    <property type="component" value="Unassembled WGS sequence"/>
</dbReference>
<evidence type="ECO:0000256" key="5">
    <source>
        <dbReference type="ARBA" id="ARBA00023015"/>
    </source>
</evidence>
<dbReference type="PROSITE" id="PS50157">
    <property type="entry name" value="ZINC_FINGER_C2H2_2"/>
    <property type="match status" value="2"/>
</dbReference>
<evidence type="ECO:0000256" key="9">
    <source>
        <dbReference type="PROSITE-ProRule" id="PRU00042"/>
    </source>
</evidence>
<dbReference type="PANTHER" id="PTHR16089:SF23">
    <property type="entry name" value="ZINC FINGER PROTEIN 541"/>
    <property type="match status" value="1"/>
</dbReference>
<dbReference type="PROSITE" id="PS51293">
    <property type="entry name" value="SANT"/>
    <property type="match status" value="1"/>
</dbReference>
<dbReference type="InterPro" id="IPR013087">
    <property type="entry name" value="Znf_C2H2_type"/>
</dbReference>
<dbReference type="PROSITE" id="PS00028">
    <property type="entry name" value="ZINC_FINGER_C2H2_1"/>
    <property type="match status" value="3"/>
</dbReference>
<dbReference type="PROSITE" id="PS51156">
    <property type="entry name" value="ELM2"/>
    <property type="match status" value="1"/>
</dbReference>
<evidence type="ECO:0000259" key="11">
    <source>
        <dbReference type="PROSITE" id="PS50157"/>
    </source>
</evidence>
<accession>A0AA88Q168</accession>
<dbReference type="GO" id="GO:0003677">
    <property type="term" value="F:DNA binding"/>
    <property type="evidence" value="ECO:0007669"/>
    <property type="project" value="UniProtKB-KW"/>
</dbReference>
<keyword evidence="7" id="KW-0804">Transcription</keyword>
<dbReference type="Gene3D" id="3.30.160.60">
    <property type="entry name" value="Classic Zinc Finger"/>
    <property type="match status" value="2"/>
</dbReference>
<feature type="compositionally biased region" description="Low complexity" evidence="10">
    <location>
        <begin position="509"/>
        <end position="518"/>
    </location>
</feature>
<feature type="compositionally biased region" description="Basic and acidic residues" evidence="10">
    <location>
        <begin position="856"/>
        <end position="865"/>
    </location>
</feature>
<keyword evidence="3 9" id="KW-0863">Zinc-finger</keyword>
<evidence type="ECO:0000259" key="12">
    <source>
        <dbReference type="PROSITE" id="PS51156"/>
    </source>
</evidence>
<dbReference type="EMBL" id="JAUYZG010000003">
    <property type="protein sequence ID" value="KAK2911600.1"/>
    <property type="molecule type" value="Genomic_DNA"/>
</dbReference>
<dbReference type="AlphaFoldDB" id="A0AA88Q168"/>
<evidence type="ECO:0000256" key="10">
    <source>
        <dbReference type="SAM" id="MobiDB-lite"/>
    </source>
</evidence>
<keyword evidence="5" id="KW-0805">Transcription regulation</keyword>
<dbReference type="GO" id="GO:0000118">
    <property type="term" value="C:histone deacetylase complex"/>
    <property type="evidence" value="ECO:0007669"/>
    <property type="project" value="TreeGrafter"/>
</dbReference>
<dbReference type="SUPFAM" id="SSF46689">
    <property type="entry name" value="Homeodomain-like"/>
    <property type="match status" value="1"/>
</dbReference>
<evidence type="ECO:0000256" key="4">
    <source>
        <dbReference type="ARBA" id="ARBA00022833"/>
    </source>
</evidence>
<reference evidence="14" key="1">
    <citation type="submission" date="2023-08" db="EMBL/GenBank/DDBJ databases">
        <title>Chromosome-level Genome Assembly of mud carp (Cirrhinus molitorella).</title>
        <authorList>
            <person name="Liu H."/>
        </authorList>
    </citation>
    <scope>NUCLEOTIDE SEQUENCE</scope>
    <source>
        <strain evidence="14">Prfri</strain>
        <tissue evidence="14">Muscle</tissue>
    </source>
</reference>
<feature type="domain" description="C2H2-type" evidence="11">
    <location>
        <begin position="80"/>
        <end position="107"/>
    </location>
</feature>
<dbReference type="PANTHER" id="PTHR16089">
    <property type="entry name" value="REST COREPRESSOR COREST PROTEIN-RELATED"/>
    <property type="match status" value="1"/>
</dbReference>
<dbReference type="Pfam" id="PF00249">
    <property type="entry name" value="Myb_DNA-binding"/>
    <property type="match status" value="1"/>
</dbReference>
<evidence type="ECO:0000256" key="2">
    <source>
        <dbReference type="ARBA" id="ARBA00022723"/>
    </source>
</evidence>
<comment type="subcellular location">
    <subcellularLocation>
        <location evidence="1">Nucleus</location>
    </subcellularLocation>
</comment>
<dbReference type="Pfam" id="PF00096">
    <property type="entry name" value="zf-C2H2"/>
    <property type="match status" value="1"/>
</dbReference>
<dbReference type="InterPro" id="IPR000949">
    <property type="entry name" value="ELM2_dom"/>
</dbReference>
<dbReference type="SMART" id="SM00355">
    <property type="entry name" value="ZnF_C2H2"/>
    <property type="match status" value="3"/>
</dbReference>
<dbReference type="Pfam" id="PF01448">
    <property type="entry name" value="ELM2"/>
    <property type="match status" value="1"/>
</dbReference>
<dbReference type="InterPro" id="IPR036236">
    <property type="entry name" value="Znf_C2H2_sf"/>
</dbReference>
<feature type="domain" description="ELM2" evidence="12">
    <location>
        <begin position="675"/>
        <end position="767"/>
    </location>
</feature>
<evidence type="ECO:0000256" key="1">
    <source>
        <dbReference type="ARBA" id="ARBA00004123"/>
    </source>
</evidence>
<evidence type="ECO:0000256" key="6">
    <source>
        <dbReference type="ARBA" id="ARBA00023125"/>
    </source>
</evidence>
<dbReference type="SMART" id="SM01189">
    <property type="entry name" value="ELM2"/>
    <property type="match status" value="1"/>
</dbReference>
<feature type="region of interest" description="Disordered" evidence="10">
    <location>
        <begin position="485"/>
        <end position="518"/>
    </location>
</feature>
<dbReference type="InterPro" id="IPR001005">
    <property type="entry name" value="SANT/Myb"/>
</dbReference>
<sequence>MEIKDPSNLSRSLLSSSYNVSSDATYIPPPSDLPVPIVKSELWPDTMSDSKHRMTSTPCPSTSESLTPVGSRKRTRATVNKCHVCRKEFKTSSALKTHLLIHRQDGPHICGVCQRAFKHHHQLTSHMMTHPKRKTYYCTQSGCHKTYDDKNSLKHHCASRHGVYLTSPSSSSLASSYELPNSAWEPKVNLAVSNYPFTSQPKAVSAPVLKDSSYSGKLCGSYDWGEFGMVRYSEDTHPSQVKHSMRQKSWTTASASECYKVKESNKIMNSTQWALGIDTVEKNPVVSQNPFDVYNLETCLDFPESYPEELKEMQSFQPNREAPTAICFKQHCPILLKHNLKEPRHPNKLKRCSTFSGFNHSTVLYAEPKSDFNCNLADPVLASHPATLPSSRKRKSCSKDILSNVPTPPLPVHQHARHKRSCSSYLVSPSQVALASFSTYLSNQFLQKEPILNSTEEEPNPGCRTYKRTSSVCRAQTQLSCSQEALASGETKEEHDSQASISTLDVGHKGSSGPKSKGINLSPLIMPVSVPVSAANVLGPQTSMHQAMRSQGRKGASKRSCHLDPLTCLIIPSPALPRLSSPQCTDDKESQGLQRSCGTGGLPSQLRSPNYLVDNPLSPSLHPPPYTPQPMLSPLRSGTGLYSKCVPQHQSCQSLPSTFDCFSFPIDNTAINIQPRINVGSLFQAEIPPVQDTLYMLYEEHPAQLVWTPWKDLSTNTETQQRVTELLDVCCSSVLPGGGTNIEFALHCLHEVQGNIMAALDLLLMRGDFRTSWHPLNDYHYTGSDHWTPQEMKVFKKALIDHDKDFQLIHNVLQTKSVAQCVEYYYNMKKLKKFKQCVRATNKKNEGGETSAFRCSQEHQPEQIHEGTGQKTTAAQSDIHAFKYMEDVKSHSSPSVCIEANSRWQWATKDTGQSRRLK</sequence>
<gene>
    <name evidence="14" type="ORF">Q8A67_003733</name>
</gene>
<organism evidence="14 15">
    <name type="scientific">Cirrhinus molitorella</name>
    <name type="common">mud carp</name>
    <dbReference type="NCBI Taxonomy" id="172907"/>
    <lineage>
        <taxon>Eukaryota</taxon>
        <taxon>Metazoa</taxon>
        <taxon>Chordata</taxon>
        <taxon>Craniata</taxon>
        <taxon>Vertebrata</taxon>
        <taxon>Euteleostomi</taxon>
        <taxon>Actinopterygii</taxon>
        <taxon>Neopterygii</taxon>
        <taxon>Teleostei</taxon>
        <taxon>Ostariophysi</taxon>
        <taxon>Cypriniformes</taxon>
        <taxon>Cyprinidae</taxon>
        <taxon>Labeoninae</taxon>
        <taxon>Labeonini</taxon>
        <taxon>Cirrhinus</taxon>
    </lineage>
</organism>
<keyword evidence="2" id="KW-0479">Metal-binding</keyword>
<dbReference type="SUPFAM" id="SSF57667">
    <property type="entry name" value="beta-beta-alpha zinc fingers"/>
    <property type="match status" value="1"/>
</dbReference>
<keyword evidence="15" id="KW-1185">Reference proteome</keyword>
<evidence type="ECO:0000259" key="13">
    <source>
        <dbReference type="PROSITE" id="PS51293"/>
    </source>
</evidence>
<evidence type="ECO:0000256" key="8">
    <source>
        <dbReference type="ARBA" id="ARBA00023242"/>
    </source>
</evidence>
<feature type="compositionally biased region" description="Polar residues" evidence="10">
    <location>
        <begin position="55"/>
        <end position="68"/>
    </location>
</feature>
<keyword evidence="6" id="KW-0238">DNA-binding</keyword>
<dbReference type="InterPro" id="IPR017884">
    <property type="entry name" value="SANT_dom"/>
</dbReference>
<dbReference type="InterPro" id="IPR051066">
    <property type="entry name" value="Trans_reg/Corepressor"/>
</dbReference>
<keyword evidence="4" id="KW-0862">Zinc</keyword>
<evidence type="ECO:0000313" key="14">
    <source>
        <dbReference type="EMBL" id="KAK2911600.1"/>
    </source>
</evidence>
<dbReference type="SMART" id="SM00717">
    <property type="entry name" value="SANT"/>
    <property type="match status" value="1"/>
</dbReference>
<feature type="region of interest" description="Disordered" evidence="10">
    <location>
        <begin position="848"/>
        <end position="870"/>
    </location>
</feature>
<dbReference type="GO" id="GO:0006357">
    <property type="term" value="P:regulation of transcription by RNA polymerase II"/>
    <property type="evidence" value="ECO:0007669"/>
    <property type="project" value="TreeGrafter"/>
</dbReference>
<dbReference type="FunFam" id="1.10.10.60:FF:000012">
    <property type="entry name" value="Metastasis-associated 1 family, member 3"/>
    <property type="match status" value="1"/>
</dbReference>
<evidence type="ECO:0000256" key="7">
    <source>
        <dbReference type="ARBA" id="ARBA00023163"/>
    </source>
</evidence>